<keyword evidence="4" id="KW-0862">Zinc</keyword>
<dbReference type="InterPro" id="IPR052035">
    <property type="entry name" value="ZnF_BED_domain_contain"/>
</dbReference>
<evidence type="ECO:0000256" key="4">
    <source>
        <dbReference type="ARBA" id="ARBA00022833"/>
    </source>
</evidence>
<name>A0A1X6PBQ8_PORUM</name>
<dbReference type="InterPro" id="IPR012337">
    <property type="entry name" value="RNaseH-like_sf"/>
</dbReference>
<dbReference type="GO" id="GO:0046983">
    <property type="term" value="F:protein dimerization activity"/>
    <property type="evidence" value="ECO:0007669"/>
    <property type="project" value="InterPro"/>
</dbReference>
<dbReference type="PANTHER" id="PTHR46481">
    <property type="entry name" value="ZINC FINGER BED DOMAIN-CONTAINING PROTEIN 4"/>
    <property type="match status" value="1"/>
</dbReference>
<feature type="region of interest" description="Disordered" evidence="6">
    <location>
        <begin position="376"/>
        <end position="416"/>
    </location>
</feature>
<dbReference type="InterPro" id="IPR008906">
    <property type="entry name" value="HATC_C_dom"/>
</dbReference>
<dbReference type="Pfam" id="PF05699">
    <property type="entry name" value="Dimer_Tnp_hAT"/>
    <property type="match status" value="1"/>
</dbReference>
<evidence type="ECO:0000313" key="8">
    <source>
        <dbReference type="EMBL" id="OSX78308.1"/>
    </source>
</evidence>
<sequence length="773" mass="84325">MSSSFPSADRGSCPIEEDAVTPRRCPRPSPTEQHWPLSGSQPSDEEEAPPSQTTASDVDVLTSVIGPYAPTPALACPAPLIHGGQEWLPANHFFDTLHGSGEDQRGHFVVRCRACSLEGVTTTYMLRRGKSSNAWKHFDILAASRVSSALQRSRHAAVATYRTDANDAPKAGGSGTGGPMSAFLTVPRDRIMSPEQARPHHVRLVLMLVMTLSPFALAGYAYLHEFVRGLGVPYTTSSPAGVRDVLLDLYLFITDRLRRDVRQLQSRYRGLPFFHLVTDLWTERHGSGSYGSLVLRCLHLGVTPFAGRHDHENINTWLLQQLSRFGVRPQDVSSSTTDSGSNVKKALSQLWPRWIPCAAHATHLAVKSALGATGQASTAQDSRSGAAASSRQGSLNPAASRLSRRTRKTTAHFHKSPASVAMLNAVPLPGDNGARKLLTESPTRWGSTFISLARLFTLMPRLVGFGRLRNLTAAQERRCIERAPLAVGRDAILAFLDADKGGTDVMELDGRLYEHEQVYVTRTRTATSMCSEAAAVVPVLQDELDKRFLNEMDKTKIWLMNDAVLAATIVTPGGGSMLKKVAKRRGQGDATERARAAVRATTMYSLDDRPAARSRWDSEESRGTCDDTPGELAMRELDRFLMTVVPDDYDGALGFWAARRDDYPLLHLVACSLLGASGSSSASERDFSAAGLVLRKDRSTLLAEHVEMHCLLRFNAHLLPSDLLLIPRLSQDERSSARAHMQPLTSEMRAGGTAAGDSSETGSAVLRFIFLLV</sequence>
<gene>
    <name evidence="8" type="ORF">BU14_0112s0007</name>
</gene>
<evidence type="ECO:0000256" key="3">
    <source>
        <dbReference type="ARBA" id="ARBA00022771"/>
    </source>
</evidence>
<keyword evidence="3" id="KW-0863">Zinc-finger</keyword>
<feature type="region of interest" description="Disordered" evidence="6">
    <location>
        <begin position="1"/>
        <end position="57"/>
    </location>
</feature>
<dbReference type="GO" id="GO:0005634">
    <property type="term" value="C:nucleus"/>
    <property type="evidence" value="ECO:0007669"/>
    <property type="project" value="UniProtKB-SubCell"/>
</dbReference>
<reference evidence="8 9" key="1">
    <citation type="submission" date="2017-03" db="EMBL/GenBank/DDBJ databases">
        <title>WGS assembly of Porphyra umbilicalis.</title>
        <authorList>
            <person name="Brawley S.H."/>
            <person name="Blouin N.A."/>
            <person name="Ficko-Blean E."/>
            <person name="Wheeler G.L."/>
            <person name="Lohr M."/>
            <person name="Goodson H.V."/>
            <person name="Jenkins J.W."/>
            <person name="Blaby-Haas C.E."/>
            <person name="Helliwell K.E."/>
            <person name="Chan C."/>
            <person name="Marriage T."/>
            <person name="Bhattacharya D."/>
            <person name="Klein A.S."/>
            <person name="Badis Y."/>
            <person name="Brodie J."/>
            <person name="Cao Y."/>
            <person name="Collen J."/>
            <person name="Dittami S.M."/>
            <person name="Gachon C.M."/>
            <person name="Green B.R."/>
            <person name="Karpowicz S."/>
            <person name="Kim J.W."/>
            <person name="Kudahl U."/>
            <person name="Lin S."/>
            <person name="Michel G."/>
            <person name="Mittag M."/>
            <person name="Olson B.J."/>
            <person name="Pangilinan J."/>
            <person name="Peng Y."/>
            <person name="Qiu H."/>
            <person name="Shu S."/>
            <person name="Singer J.T."/>
            <person name="Smith A.G."/>
            <person name="Sprecher B.N."/>
            <person name="Wagner V."/>
            <person name="Wang W."/>
            <person name="Wang Z.-Y."/>
            <person name="Yan J."/>
            <person name="Yarish C."/>
            <person name="Zoeuner-Riek S."/>
            <person name="Zhuang Y."/>
            <person name="Zou Y."/>
            <person name="Lindquist E.A."/>
            <person name="Grimwood J."/>
            <person name="Barry K."/>
            <person name="Rokhsar D.S."/>
            <person name="Schmutz J."/>
            <person name="Stiller J.W."/>
            <person name="Grossman A.R."/>
            <person name="Prochnik S.E."/>
        </authorList>
    </citation>
    <scope>NUCLEOTIDE SEQUENCE [LARGE SCALE GENOMIC DNA]</scope>
    <source>
        <strain evidence="8">4086291</strain>
    </source>
</reference>
<evidence type="ECO:0000313" key="9">
    <source>
        <dbReference type="Proteomes" id="UP000218209"/>
    </source>
</evidence>
<dbReference type="AlphaFoldDB" id="A0A1X6PBQ8"/>
<proteinExistence type="predicted"/>
<feature type="compositionally biased region" description="Basic residues" evidence="6">
    <location>
        <begin position="402"/>
        <end position="415"/>
    </location>
</feature>
<dbReference type="SUPFAM" id="SSF53098">
    <property type="entry name" value="Ribonuclease H-like"/>
    <property type="match status" value="1"/>
</dbReference>
<feature type="domain" description="HAT C-terminal dimerisation" evidence="7">
    <location>
        <begin position="651"/>
        <end position="714"/>
    </location>
</feature>
<organism evidence="8 9">
    <name type="scientific">Porphyra umbilicalis</name>
    <name type="common">Purple laver</name>
    <name type="synonym">Red alga</name>
    <dbReference type="NCBI Taxonomy" id="2786"/>
    <lineage>
        <taxon>Eukaryota</taxon>
        <taxon>Rhodophyta</taxon>
        <taxon>Bangiophyceae</taxon>
        <taxon>Bangiales</taxon>
        <taxon>Bangiaceae</taxon>
        <taxon>Porphyra</taxon>
    </lineage>
</organism>
<evidence type="ECO:0000256" key="1">
    <source>
        <dbReference type="ARBA" id="ARBA00004123"/>
    </source>
</evidence>
<feature type="region of interest" description="Disordered" evidence="6">
    <location>
        <begin position="736"/>
        <end position="759"/>
    </location>
</feature>
<dbReference type="EMBL" id="KV918815">
    <property type="protein sequence ID" value="OSX78308.1"/>
    <property type="molecule type" value="Genomic_DNA"/>
</dbReference>
<evidence type="ECO:0000259" key="7">
    <source>
        <dbReference type="Pfam" id="PF05699"/>
    </source>
</evidence>
<evidence type="ECO:0000256" key="5">
    <source>
        <dbReference type="ARBA" id="ARBA00023242"/>
    </source>
</evidence>
<dbReference type="Proteomes" id="UP000218209">
    <property type="component" value="Unassembled WGS sequence"/>
</dbReference>
<keyword evidence="2" id="KW-0479">Metal-binding</keyword>
<keyword evidence="5" id="KW-0539">Nucleus</keyword>
<keyword evidence="9" id="KW-1185">Reference proteome</keyword>
<dbReference type="OrthoDB" id="6512557at2759"/>
<comment type="subcellular location">
    <subcellularLocation>
        <location evidence="1">Nucleus</location>
    </subcellularLocation>
</comment>
<dbReference type="GO" id="GO:0008270">
    <property type="term" value="F:zinc ion binding"/>
    <property type="evidence" value="ECO:0007669"/>
    <property type="project" value="UniProtKB-KW"/>
</dbReference>
<protein>
    <recommendedName>
        <fullName evidence="7">HAT C-terminal dimerisation domain-containing protein</fullName>
    </recommendedName>
</protein>
<feature type="compositionally biased region" description="Low complexity" evidence="6">
    <location>
        <begin position="379"/>
        <end position="394"/>
    </location>
</feature>
<evidence type="ECO:0000256" key="2">
    <source>
        <dbReference type="ARBA" id="ARBA00022723"/>
    </source>
</evidence>
<dbReference type="PANTHER" id="PTHR46481:SF10">
    <property type="entry name" value="ZINC FINGER BED DOMAIN-CONTAINING PROTEIN 39"/>
    <property type="match status" value="1"/>
</dbReference>
<evidence type="ECO:0000256" key="6">
    <source>
        <dbReference type="SAM" id="MobiDB-lite"/>
    </source>
</evidence>
<accession>A0A1X6PBQ8</accession>